<dbReference type="AlphaFoldDB" id="A0A0H5RWN7"/>
<dbReference type="GO" id="GO:0003676">
    <property type="term" value="F:nucleic acid binding"/>
    <property type="evidence" value="ECO:0007669"/>
    <property type="project" value="InterPro"/>
</dbReference>
<evidence type="ECO:0000256" key="1">
    <source>
        <dbReference type="ARBA" id="ARBA00023450"/>
    </source>
</evidence>
<dbReference type="CDD" id="cd00085">
    <property type="entry name" value="HNHc"/>
    <property type="match status" value="1"/>
</dbReference>
<evidence type="ECO:0000313" key="4">
    <source>
        <dbReference type="Proteomes" id="UP000199147"/>
    </source>
</evidence>
<dbReference type="InterPro" id="IPR002711">
    <property type="entry name" value="HNH"/>
</dbReference>
<dbReference type="STRING" id="146018.BN2156_05444"/>
<dbReference type="SMART" id="SM00507">
    <property type="entry name" value="HNHc"/>
    <property type="match status" value="1"/>
</dbReference>
<organism evidence="3 4">
    <name type="scientific">Mycolicibacterium neworleansense</name>
    <dbReference type="NCBI Taxonomy" id="146018"/>
    <lineage>
        <taxon>Bacteria</taxon>
        <taxon>Bacillati</taxon>
        <taxon>Actinomycetota</taxon>
        <taxon>Actinomycetes</taxon>
        <taxon>Mycobacteriales</taxon>
        <taxon>Mycobacteriaceae</taxon>
        <taxon>Mycolicibacterium</taxon>
    </lineage>
</organism>
<dbReference type="GO" id="GO:0004519">
    <property type="term" value="F:endonuclease activity"/>
    <property type="evidence" value="ECO:0007669"/>
    <property type="project" value="InterPro"/>
</dbReference>
<dbReference type="Pfam" id="PF02720">
    <property type="entry name" value="DUF222"/>
    <property type="match status" value="1"/>
</dbReference>
<keyword evidence="4" id="KW-1185">Reference proteome</keyword>
<dbReference type="Pfam" id="PF01844">
    <property type="entry name" value="HNH"/>
    <property type="match status" value="1"/>
</dbReference>
<dbReference type="GO" id="GO:0008270">
    <property type="term" value="F:zinc ion binding"/>
    <property type="evidence" value="ECO:0007669"/>
    <property type="project" value="InterPro"/>
</dbReference>
<dbReference type="InterPro" id="IPR003870">
    <property type="entry name" value="DUF222"/>
</dbReference>
<dbReference type="RefSeq" id="WP_131725211.1">
    <property type="nucleotide sequence ID" value="NZ_CWKH01000003.1"/>
</dbReference>
<dbReference type="Proteomes" id="UP000199147">
    <property type="component" value="Unassembled WGS sequence"/>
</dbReference>
<feature type="domain" description="HNH nuclease" evidence="2">
    <location>
        <begin position="358"/>
        <end position="411"/>
    </location>
</feature>
<name>A0A0H5RWN7_9MYCO</name>
<evidence type="ECO:0000313" key="3">
    <source>
        <dbReference type="EMBL" id="CRZ18540.1"/>
    </source>
</evidence>
<protein>
    <submittedName>
        <fullName evidence="3">REP13E12 repeat protein</fullName>
    </submittedName>
</protein>
<proteinExistence type="inferred from homology"/>
<reference evidence="4" key="1">
    <citation type="submission" date="2015-07" db="EMBL/GenBank/DDBJ databases">
        <authorList>
            <person name="Urmite Genomes"/>
        </authorList>
    </citation>
    <scope>NUCLEOTIDE SEQUENCE [LARGE SCALE GENOMIC DNA]</scope>
    <source>
        <strain evidence="4">type strain: ATCC 49404</strain>
    </source>
</reference>
<evidence type="ECO:0000259" key="2">
    <source>
        <dbReference type="SMART" id="SM00507"/>
    </source>
</evidence>
<sequence>MGTATLDRQHLLAAYEAYEAAAATIAAVSHDVLTLTDLQWIATRRERVARAQVTVDHAIIVRIADQITPQTTGGNSMRDILVHSLRISKAEAQARLDDAVALGPRRAMNGEPLAPKLPTTAATQARGEIGVAHVRVIRKFFKQLPAGVSAESRDSAEELLGRTAARLTPDELRQVADRLRVTIDQDGPEPHENVAARNRGLVFGKQDSSGLTEVRGHIDAECRAIWDAVNAKMAAPGMCNPDDETLCVDAEPDDETVKRDLRTKAQRNHDAFKAAGREILGSGKLGQHRGLPVTVVVTTTLDQITSGEGWAVTGGGSLLPMADVLRLASHAYHYLCIYDSHTQVPLYLGRTKRIASTGQRLALFAMEGGCSRPGCTAPAYWSQVHHRDRDWADGGRTDIDELTLACPPCHRLLTSKGWRTRTGKDGRTEWIPPPILLTGSAAG</sequence>
<comment type="similarity">
    <text evidence="1">Belongs to the Rv1128c/1148c/1588c/1702c/1945/3466 family.</text>
</comment>
<dbReference type="EMBL" id="CWKH01000003">
    <property type="protein sequence ID" value="CRZ18540.1"/>
    <property type="molecule type" value="Genomic_DNA"/>
</dbReference>
<dbReference type="OrthoDB" id="4774865at2"/>
<accession>A0A0H5RWN7</accession>
<gene>
    <name evidence="3" type="ORF">BN2156_05444</name>
</gene>
<dbReference type="InterPro" id="IPR003615">
    <property type="entry name" value="HNH_nuc"/>
</dbReference>